<keyword evidence="3" id="KW-1185">Reference proteome</keyword>
<dbReference type="AlphaFoldDB" id="A0A6F8T2B1"/>
<dbReference type="KEGG" id="lant:TUM19329_06680"/>
<accession>A0A6F8T2B1</accession>
<gene>
    <name evidence="2" type="ORF">TUM19329_06680</name>
</gene>
<evidence type="ECO:0000256" key="1">
    <source>
        <dbReference type="SAM" id="Phobius"/>
    </source>
</evidence>
<sequence length="142" mass="15641">MLNAPTTPMKEEQKAVLIPSSNDGILAVTLLLLKCNNATAILAKQPTIPIVVNISGPYETANRSNLNKKYIKQQMINPIHESSRGENCDNNEIIVRLGMVLSAASADSESIRSMKKTKILFIVWSQVLFTTTTSTTSNYLLF</sequence>
<organism evidence="2 3">
    <name type="scientific">Legionella antarctica</name>
    <dbReference type="NCBI Taxonomy" id="2708020"/>
    <lineage>
        <taxon>Bacteria</taxon>
        <taxon>Pseudomonadati</taxon>
        <taxon>Pseudomonadota</taxon>
        <taxon>Gammaproteobacteria</taxon>
        <taxon>Legionellales</taxon>
        <taxon>Legionellaceae</taxon>
        <taxon>Legionella</taxon>
    </lineage>
</organism>
<keyword evidence="1" id="KW-1133">Transmembrane helix</keyword>
<keyword evidence="1" id="KW-0472">Membrane</keyword>
<dbReference type="Proteomes" id="UP000502894">
    <property type="component" value="Chromosome"/>
</dbReference>
<evidence type="ECO:0000313" key="2">
    <source>
        <dbReference type="EMBL" id="BCA94307.1"/>
    </source>
</evidence>
<evidence type="ECO:0000313" key="3">
    <source>
        <dbReference type="Proteomes" id="UP000502894"/>
    </source>
</evidence>
<dbReference type="EMBL" id="AP022839">
    <property type="protein sequence ID" value="BCA94307.1"/>
    <property type="molecule type" value="Genomic_DNA"/>
</dbReference>
<protein>
    <submittedName>
        <fullName evidence="2">Uncharacterized protein</fullName>
    </submittedName>
</protein>
<name>A0A6F8T2B1_9GAMM</name>
<feature type="transmembrane region" description="Helical" evidence="1">
    <location>
        <begin position="119"/>
        <end position="141"/>
    </location>
</feature>
<keyword evidence="1" id="KW-0812">Transmembrane</keyword>
<reference evidence="2" key="1">
    <citation type="journal article" date="2020" name="Microbiol. Resour. Announc.">
        <title>Complete Genome Sequence of Novel Psychrotolerant Legionella Strain TUM19329, Isolated from Antarctic Lake Sediment.</title>
        <authorList>
            <person name="Shimada S."/>
            <person name="Nakai R."/>
            <person name="Aoki K."/>
            <person name="Shimoeda N."/>
            <person name="Ohno G."/>
            <person name="Miyazaki Y."/>
            <person name="Kudoh S."/>
            <person name="Imura S."/>
            <person name="Watanabe K."/>
            <person name="Ishii Y."/>
            <person name="Tateda K."/>
        </authorList>
    </citation>
    <scope>NUCLEOTIDE SEQUENCE [LARGE SCALE GENOMIC DNA]</scope>
    <source>
        <strain evidence="2">TUM19329</strain>
    </source>
</reference>
<proteinExistence type="predicted"/>